<dbReference type="Gene3D" id="1.10.287.1060">
    <property type="entry name" value="ESAT-6-like"/>
    <property type="match status" value="1"/>
</dbReference>
<dbReference type="STRING" id="1431546.CAQU_02170"/>
<dbReference type="SUPFAM" id="SSF140453">
    <property type="entry name" value="EsxAB dimer-like"/>
    <property type="match status" value="1"/>
</dbReference>
<evidence type="ECO:0000313" key="3">
    <source>
        <dbReference type="Proteomes" id="UP000185478"/>
    </source>
</evidence>
<dbReference type="InterPro" id="IPR010310">
    <property type="entry name" value="T7SS_ESAT-6-like"/>
</dbReference>
<protein>
    <recommendedName>
        <fullName evidence="1">ESAT-6-like protein</fullName>
    </recommendedName>
</protein>
<reference evidence="2 3" key="1">
    <citation type="submission" date="2014-08" db="EMBL/GenBank/DDBJ databases">
        <title>Complete genome sequence of Corynebacterium aquilae S-613T(T) (=DSM 44791(T)), isolated from the choana of a healthy golden eagle.</title>
        <authorList>
            <person name="Ruckert C."/>
            <person name="Albersmeier A."/>
            <person name="Winkler A."/>
            <person name="Kalinowski J."/>
        </authorList>
    </citation>
    <scope>NUCLEOTIDE SEQUENCE [LARGE SCALE GENOMIC DNA]</scope>
    <source>
        <strain evidence="2 3">S-613</strain>
    </source>
</reference>
<dbReference type="EMBL" id="CP009245">
    <property type="protein sequence ID" value="APT84073.1"/>
    <property type="molecule type" value="Genomic_DNA"/>
</dbReference>
<proteinExistence type="inferred from homology"/>
<sequence length="96" mass="10140">MTNAIKYQFGAISAAAGDIQSTSGRINALLDNLKAHIKPMVSTWEGESAVAYQAAQQKWDTAAAELNAILASIAGTVQEGNDRMSDVNRQAAASWS</sequence>
<dbReference type="NCBIfam" id="TIGR03930">
    <property type="entry name" value="WXG100_ESAT6"/>
    <property type="match status" value="1"/>
</dbReference>
<evidence type="ECO:0000256" key="1">
    <source>
        <dbReference type="RuleBase" id="RU362001"/>
    </source>
</evidence>
<dbReference type="KEGG" id="caqu:CAQU_02170"/>
<gene>
    <name evidence="2" type="ORF">CAQU_02170</name>
</gene>
<comment type="similarity">
    <text evidence="1">Belongs to the WXG100 family.</text>
</comment>
<accession>A0A1L7CE73</accession>
<name>A0A1L7CE73_9CORY</name>
<dbReference type="Proteomes" id="UP000185478">
    <property type="component" value="Chromosome"/>
</dbReference>
<dbReference type="OrthoDB" id="3387628at2"/>
<dbReference type="Pfam" id="PF06013">
    <property type="entry name" value="WXG100"/>
    <property type="match status" value="1"/>
</dbReference>
<dbReference type="InterPro" id="IPR036689">
    <property type="entry name" value="ESAT-6-like_sf"/>
</dbReference>
<keyword evidence="3" id="KW-1185">Reference proteome</keyword>
<organism evidence="2 3">
    <name type="scientific">Corynebacterium aquilae DSM 44791</name>
    <dbReference type="NCBI Taxonomy" id="1431546"/>
    <lineage>
        <taxon>Bacteria</taxon>
        <taxon>Bacillati</taxon>
        <taxon>Actinomycetota</taxon>
        <taxon>Actinomycetes</taxon>
        <taxon>Mycobacteriales</taxon>
        <taxon>Corynebacteriaceae</taxon>
        <taxon>Corynebacterium</taxon>
    </lineage>
</organism>
<evidence type="ECO:0000313" key="2">
    <source>
        <dbReference type="EMBL" id="APT84073.1"/>
    </source>
</evidence>
<dbReference type="RefSeq" id="WP_075724811.1">
    <property type="nucleotide sequence ID" value="NZ_CP009245.1"/>
</dbReference>
<dbReference type="AlphaFoldDB" id="A0A1L7CE73"/>